<evidence type="ECO:0000256" key="1">
    <source>
        <dbReference type="SAM" id="Phobius"/>
    </source>
</evidence>
<sequence>MDSYHDNKHVAKRQRSICETFLYTASAVCSVLAIVWLYTSSLRGGLPEILYPPRPPPGVEKAVALLTGPSNVTGAIIFTQFGGHGPVTVSGNVANLDPNALRGFHVHQAGDLTGGCLSTGAHYNPFGKTHGSPTDQNRHVGDLGNIKSNGSGVAVFSFTDYQLSLNGPFSILGAPMTWGKAEMKSLSRQAMQERVQRVV</sequence>
<dbReference type="SUPFAM" id="SSF49329">
    <property type="entry name" value="Cu,Zn superoxide dismutase-like"/>
    <property type="match status" value="1"/>
</dbReference>
<keyword evidence="1" id="KW-0472">Membrane</keyword>
<organism evidence="3 4">
    <name type="scientific">Sphagnurus paluster</name>
    <dbReference type="NCBI Taxonomy" id="117069"/>
    <lineage>
        <taxon>Eukaryota</taxon>
        <taxon>Fungi</taxon>
        <taxon>Dikarya</taxon>
        <taxon>Basidiomycota</taxon>
        <taxon>Agaricomycotina</taxon>
        <taxon>Agaricomycetes</taxon>
        <taxon>Agaricomycetidae</taxon>
        <taxon>Agaricales</taxon>
        <taxon>Tricholomatineae</taxon>
        <taxon>Lyophyllaceae</taxon>
        <taxon>Sphagnurus</taxon>
    </lineage>
</organism>
<dbReference type="PROSITE" id="PS00087">
    <property type="entry name" value="SOD_CU_ZN_1"/>
    <property type="match status" value="1"/>
</dbReference>
<accession>A0A9P7K8F1</accession>
<dbReference type="AlphaFoldDB" id="A0A9P7K8F1"/>
<name>A0A9P7K8F1_9AGAR</name>
<evidence type="ECO:0000313" key="4">
    <source>
        <dbReference type="Proteomes" id="UP000717328"/>
    </source>
</evidence>
<reference evidence="3" key="1">
    <citation type="submission" date="2021-02" db="EMBL/GenBank/DDBJ databases">
        <authorList>
            <person name="Nieuwenhuis M."/>
            <person name="Van De Peppel L.J.J."/>
        </authorList>
    </citation>
    <scope>NUCLEOTIDE SEQUENCE</scope>
    <source>
        <strain evidence="3">D49</strain>
    </source>
</reference>
<protein>
    <recommendedName>
        <fullName evidence="2">Superoxide dismutase copper/zinc binding domain-containing protein</fullName>
    </recommendedName>
</protein>
<dbReference type="InterPro" id="IPR024134">
    <property type="entry name" value="SOD_Cu/Zn_/chaperone"/>
</dbReference>
<feature type="transmembrane region" description="Helical" evidence="1">
    <location>
        <begin position="21"/>
        <end position="39"/>
    </location>
</feature>
<keyword evidence="1" id="KW-1133">Transmembrane helix</keyword>
<dbReference type="InterPro" id="IPR036423">
    <property type="entry name" value="SOD-like_Cu/Zn_dom_sf"/>
</dbReference>
<dbReference type="Proteomes" id="UP000717328">
    <property type="component" value="Unassembled WGS sequence"/>
</dbReference>
<dbReference type="InterPro" id="IPR018152">
    <property type="entry name" value="SOD_Cu/Zn_BS"/>
</dbReference>
<dbReference type="Gene3D" id="2.60.40.200">
    <property type="entry name" value="Superoxide dismutase, copper/zinc binding domain"/>
    <property type="match status" value="1"/>
</dbReference>
<evidence type="ECO:0000313" key="3">
    <source>
        <dbReference type="EMBL" id="KAG5638716.1"/>
    </source>
</evidence>
<proteinExistence type="predicted"/>
<dbReference type="GO" id="GO:0005507">
    <property type="term" value="F:copper ion binding"/>
    <property type="evidence" value="ECO:0007669"/>
    <property type="project" value="InterPro"/>
</dbReference>
<reference evidence="3" key="2">
    <citation type="submission" date="2021-10" db="EMBL/GenBank/DDBJ databases">
        <title>Phylogenomics reveals ancestral predisposition of the termite-cultivated fungus Termitomyces towards a domesticated lifestyle.</title>
        <authorList>
            <person name="Auxier B."/>
            <person name="Grum-Grzhimaylo A."/>
            <person name="Cardenas M.E."/>
            <person name="Lodge J.D."/>
            <person name="Laessoe T."/>
            <person name="Pedersen O."/>
            <person name="Smith M.E."/>
            <person name="Kuyper T.W."/>
            <person name="Franco-Molano E.A."/>
            <person name="Baroni T.J."/>
            <person name="Aanen D.K."/>
        </authorList>
    </citation>
    <scope>NUCLEOTIDE SEQUENCE</scope>
    <source>
        <strain evidence="3">D49</strain>
    </source>
</reference>
<dbReference type="CDD" id="cd00305">
    <property type="entry name" value="Cu-Zn_Superoxide_Dismutase"/>
    <property type="match status" value="1"/>
</dbReference>
<feature type="domain" description="Superoxide dismutase copper/zinc binding" evidence="2">
    <location>
        <begin position="72"/>
        <end position="174"/>
    </location>
</feature>
<dbReference type="GO" id="GO:0006801">
    <property type="term" value="P:superoxide metabolic process"/>
    <property type="evidence" value="ECO:0007669"/>
    <property type="project" value="InterPro"/>
</dbReference>
<dbReference type="GO" id="GO:0034599">
    <property type="term" value="P:cellular response to oxidative stress"/>
    <property type="evidence" value="ECO:0007669"/>
    <property type="project" value="UniProtKB-ARBA"/>
</dbReference>
<dbReference type="OrthoDB" id="2015551at2759"/>
<keyword evidence="1" id="KW-0812">Transmembrane</keyword>
<gene>
    <name evidence="3" type="ORF">H0H81_010699</name>
</gene>
<dbReference type="EMBL" id="JABCKI010005748">
    <property type="protein sequence ID" value="KAG5638716.1"/>
    <property type="molecule type" value="Genomic_DNA"/>
</dbReference>
<dbReference type="PANTHER" id="PTHR10003">
    <property type="entry name" value="SUPEROXIDE DISMUTASE CU-ZN -RELATED"/>
    <property type="match status" value="1"/>
</dbReference>
<dbReference type="InterPro" id="IPR001424">
    <property type="entry name" value="SOD_Cu_Zn_dom"/>
</dbReference>
<comment type="caution">
    <text evidence="3">The sequence shown here is derived from an EMBL/GenBank/DDBJ whole genome shotgun (WGS) entry which is preliminary data.</text>
</comment>
<dbReference type="Pfam" id="PF00080">
    <property type="entry name" value="Sod_Cu"/>
    <property type="match status" value="1"/>
</dbReference>
<evidence type="ECO:0000259" key="2">
    <source>
        <dbReference type="Pfam" id="PF00080"/>
    </source>
</evidence>
<keyword evidence="4" id="KW-1185">Reference proteome</keyword>
<dbReference type="PRINTS" id="PR00068">
    <property type="entry name" value="CUZNDISMTASE"/>
</dbReference>